<evidence type="ECO:0000313" key="4">
    <source>
        <dbReference type="Xenbase" id="XB-GENE-29087955"/>
    </source>
</evidence>
<proteinExistence type="predicted"/>
<dbReference type="AGR" id="Xenbase:XB-GENE-29087955"/>
<dbReference type="OMA" id="WRNHTSH"/>
<evidence type="ECO:0000313" key="2">
    <source>
        <dbReference type="Proteomes" id="UP000008143"/>
    </source>
</evidence>
<dbReference type="KEGG" id="xtr:101734664"/>
<dbReference type="OrthoDB" id="8752803at2759"/>
<keyword evidence="2" id="KW-1185">Reference proteome</keyword>
<feature type="compositionally biased region" description="Polar residues" evidence="1">
    <location>
        <begin position="127"/>
        <end position="137"/>
    </location>
</feature>
<evidence type="ECO:0000313" key="3">
    <source>
        <dbReference type="RefSeq" id="XP_004910582.1"/>
    </source>
</evidence>
<gene>
    <name evidence="3 4" type="primary">LOC101734664</name>
</gene>
<sequence length="201" mass="22830">MDCNPGVSLSFLYKNDPFYSLCLSDLMRAPQGVSNQFLKEQRNLTESLKRIDRCQMSRLGQLNEEKKQFALLMKRRLTPKSSSRLISLAGERDSIRSFSAKTFRDLTSAKNSIESFETVSTVSSYRTDSTASKSSNSEGKKWRNHTSHLPVRREYSSTILQEKRCQYGETAQLLVRSESCFPRLGSENISKAAFLTTRGNS</sequence>
<evidence type="ECO:0000256" key="1">
    <source>
        <dbReference type="SAM" id="MobiDB-lite"/>
    </source>
</evidence>
<dbReference type="Proteomes" id="UP000008143">
    <property type="component" value="Chromosome 1"/>
</dbReference>
<dbReference type="Xenbase" id="XB-GENE-29087955">
    <property type="gene designation" value="LOC101734664"/>
</dbReference>
<dbReference type="AlphaFoldDB" id="A0A8J0QZ64"/>
<accession>A0A8J0QZ64</accession>
<dbReference type="RefSeq" id="XP_004910582.1">
    <property type="nucleotide sequence ID" value="XM_004910525.4"/>
</dbReference>
<feature type="region of interest" description="Disordered" evidence="1">
    <location>
        <begin position="127"/>
        <end position="148"/>
    </location>
</feature>
<organism evidence="2 3">
    <name type="scientific">Xenopus tropicalis</name>
    <name type="common">Western clawed frog</name>
    <name type="synonym">Silurana tropicalis</name>
    <dbReference type="NCBI Taxonomy" id="8364"/>
    <lineage>
        <taxon>Eukaryota</taxon>
        <taxon>Metazoa</taxon>
        <taxon>Chordata</taxon>
        <taxon>Craniata</taxon>
        <taxon>Vertebrata</taxon>
        <taxon>Euteleostomi</taxon>
        <taxon>Amphibia</taxon>
        <taxon>Batrachia</taxon>
        <taxon>Anura</taxon>
        <taxon>Pipoidea</taxon>
        <taxon>Pipidae</taxon>
        <taxon>Xenopodinae</taxon>
        <taxon>Xenopus</taxon>
        <taxon>Silurana</taxon>
    </lineage>
</organism>
<name>A0A8J0QZ64_XENTR</name>
<reference evidence="3" key="1">
    <citation type="submission" date="2025-08" db="UniProtKB">
        <authorList>
            <consortium name="RefSeq"/>
        </authorList>
    </citation>
    <scope>IDENTIFICATION</scope>
    <source>
        <strain evidence="3">Nigerian</strain>
        <tissue evidence="3">Liver and blood</tissue>
    </source>
</reference>
<dbReference type="GeneID" id="101734664"/>
<protein>
    <submittedName>
        <fullName evidence="3">Uncharacterized protein LOC101734664</fullName>
    </submittedName>
</protein>